<keyword evidence="5 7" id="KW-1133">Transmembrane helix</keyword>
<evidence type="ECO:0000256" key="4">
    <source>
        <dbReference type="ARBA" id="ARBA00022824"/>
    </source>
</evidence>
<evidence type="ECO:0000256" key="5">
    <source>
        <dbReference type="ARBA" id="ARBA00022989"/>
    </source>
</evidence>
<evidence type="ECO:0000256" key="3">
    <source>
        <dbReference type="ARBA" id="ARBA00022692"/>
    </source>
</evidence>
<proteinExistence type="inferred from homology"/>
<dbReference type="GO" id="GO:0006950">
    <property type="term" value="P:response to stress"/>
    <property type="evidence" value="ECO:0007669"/>
    <property type="project" value="UniProtKB-ARBA"/>
</dbReference>
<gene>
    <name evidence="9" type="ORF">ASTO00021_LOCUS709</name>
</gene>
<feature type="region of interest" description="Disordered" evidence="8">
    <location>
        <begin position="227"/>
        <end position="248"/>
    </location>
</feature>
<keyword evidence="6 7" id="KW-0472">Membrane</keyword>
<evidence type="ECO:0000256" key="8">
    <source>
        <dbReference type="SAM" id="MobiDB-lite"/>
    </source>
</evidence>
<dbReference type="AlphaFoldDB" id="A0A7S3LL16"/>
<feature type="transmembrane region" description="Helical" evidence="7">
    <location>
        <begin position="101"/>
        <end position="131"/>
    </location>
</feature>
<organism evidence="9">
    <name type="scientific">Aplanochytrium stocchinoi</name>
    <dbReference type="NCBI Taxonomy" id="215587"/>
    <lineage>
        <taxon>Eukaryota</taxon>
        <taxon>Sar</taxon>
        <taxon>Stramenopiles</taxon>
        <taxon>Bigyra</taxon>
        <taxon>Labyrinthulomycetes</taxon>
        <taxon>Thraustochytrida</taxon>
        <taxon>Thraustochytriidae</taxon>
        <taxon>Aplanochytrium</taxon>
    </lineage>
</organism>
<evidence type="ECO:0000313" key="9">
    <source>
        <dbReference type="EMBL" id="CAE0430381.1"/>
    </source>
</evidence>
<feature type="compositionally biased region" description="Basic and acidic residues" evidence="8">
    <location>
        <begin position="310"/>
        <end position="319"/>
    </location>
</feature>
<name>A0A7S3LL16_9STRA</name>
<accession>A0A7S3LL16</accession>
<feature type="region of interest" description="Disordered" evidence="8">
    <location>
        <begin position="291"/>
        <end position="319"/>
    </location>
</feature>
<dbReference type="Pfam" id="PF04511">
    <property type="entry name" value="DER1"/>
    <property type="match status" value="1"/>
</dbReference>
<evidence type="ECO:0000256" key="2">
    <source>
        <dbReference type="ARBA" id="ARBA00008917"/>
    </source>
</evidence>
<feature type="compositionally biased region" description="Basic and acidic residues" evidence="8">
    <location>
        <begin position="332"/>
        <end position="351"/>
    </location>
</feature>
<keyword evidence="3 7" id="KW-0812">Transmembrane</keyword>
<reference evidence="9" key="1">
    <citation type="submission" date="2021-01" db="EMBL/GenBank/DDBJ databases">
        <authorList>
            <person name="Corre E."/>
            <person name="Pelletier E."/>
            <person name="Niang G."/>
            <person name="Scheremetjew M."/>
            <person name="Finn R."/>
            <person name="Kale V."/>
            <person name="Holt S."/>
            <person name="Cochrane G."/>
            <person name="Meng A."/>
            <person name="Brown T."/>
            <person name="Cohen L."/>
        </authorList>
    </citation>
    <scope>NUCLEOTIDE SEQUENCE</scope>
    <source>
        <strain evidence="9">GSBS06</strain>
    </source>
</reference>
<dbReference type="InterPro" id="IPR035952">
    <property type="entry name" value="Rhomboid-like_sf"/>
</dbReference>
<feature type="compositionally biased region" description="Basic and acidic residues" evidence="8">
    <location>
        <begin position="232"/>
        <end position="245"/>
    </location>
</feature>
<comment type="similarity">
    <text evidence="2 7">Belongs to the derlin family.</text>
</comment>
<feature type="compositionally biased region" description="Acidic residues" evidence="8">
    <location>
        <begin position="352"/>
        <end position="361"/>
    </location>
</feature>
<comment type="subcellular location">
    <subcellularLocation>
        <location evidence="1 7">Endoplasmic reticulum membrane</location>
        <topology evidence="1 7">Multi-pass membrane protein</topology>
    </subcellularLocation>
</comment>
<comment type="function">
    <text evidence="7">May be involved in the degradation of misfolded endoplasmic reticulum (ER) luminal proteins.</text>
</comment>
<keyword evidence="4 7" id="KW-0256">Endoplasmic reticulum</keyword>
<dbReference type="GO" id="GO:0005789">
    <property type="term" value="C:endoplasmic reticulum membrane"/>
    <property type="evidence" value="ECO:0007669"/>
    <property type="project" value="UniProtKB-SubCell"/>
</dbReference>
<sequence length="379" mass="43198">MNVGDPLEWYFDIPIVSRIYFTASVLTTAACALDLVSPFTLYFNYKLIVEKWQLWRLVTNFLFFGNFSLDFMFHMYFLIRYCRLLEDNSFRGRTADFACLVLYGAVCITLVAPFVNIPFMGSALTFMMVYIWGRRNEFVRMNFLGLIPFTAPYLPWVLFGFSFLLGSSPTVDIIGIAVGHIYYYFDDVYPEVARLRGWPVKYFLRAPAFLTPIEDLEDTDITLAGMNMDQGNRLDDDGDRNHNADDTDDVPIVDAVRLESDANVNVYASDDVYLDRDQMDENQNVSGVEIAEEKQLSGADGTSDSASASPKDDSIDKVEKKMLSLRERMLAAAEARAEAKRVEEEQNKFTAEEEEDTEPQAEVEGFGLRQRKPIGESEE</sequence>
<dbReference type="PANTHER" id="PTHR11009">
    <property type="entry name" value="DER1-LIKE PROTEIN, DERLIN"/>
    <property type="match status" value="1"/>
</dbReference>
<evidence type="ECO:0000256" key="7">
    <source>
        <dbReference type="RuleBase" id="RU363059"/>
    </source>
</evidence>
<evidence type="ECO:0000256" key="1">
    <source>
        <dbReference type="ARBA" id="ARBA00004477"/>
    </source>
</evidence>
<feature type="transmembrane region" description="Helical" evidence="7">
    <location>
        <begin position="143"/>
        <end position="165"/>
    </location>
</feature>
<feature type="compositionally biased region" description="Low complexity" evidence="8">
    <location>
        <begin position="297"/>
        <end position="309"/>
    </location>
</feature>
<protein>
    <recommendedName>
        <fullName evidence="7">Derlin</fullName>
    </recommendedName>
</protein>
<dbReference type="EMBL" id="HBIN01001261">
    <property type="protein sequence ID" value="CAE0430381.1"/>
    <property type="molecule type" value="Transcribed_RNA"/>
</dbReference>
<dbReference type="SUPFAM" id="SSF144091">
    <property type="entry name" value="Rhomboid-like"/>
    <property type="match status" value="1"/>
</dbReference>
<feature type="transmembrane region" description="Helical" evidence="7">
    <location>
        <begin position="57"/>
        <end position="81"/>
    </location>
</feature>
<feature type="region of interest" description="Disordered" evidence="8">
    <location>
        <begin position="332"/>
        <end position="379"/>
    </location>
</feature>
<evidence type="ECO:0000256" key="6">
    <source>
        <dbReference type="ARBA" id="ARBA00023136"/>
    </source>
</evidence>
<feature type="transmembrane region" description="Helical" evidence="7">
    <location>
        <begin position="20"/>
        <end position="45"/>
    </location>
</feature>
<dbReference type="InterPro" id="IPR007599">
    <property type="entry name" value="DER1"/>
</dbReference>